<keyword evidence="3" id="KW-1185">Reference proteome</keyword>
<feature type="compositionally biased region" description="Polar residues" evidence="1">
    <location>
        <begin position="570"/>
        <end position="583"/>
    </location>
</feature>
<feature type="compositionally biased region" description="Polar residues" evidence="1">
    <location>
        <begin position="505"/>
        <end position="515"/>
    </location>
</feature>
<feature type="region of interest" description="Disordered" evidence="1">
    <location>
        <begin position="1"/>
        <end position="92"/>
    </location>
</feature>
<dbReference type="OrthoDB" id="4152101at2759"/>
<feature type="compositionally biased region" description="Polar residues" evidence="1">
    <location>
        <begin position="173"/>
        <end position="183"/>
    </location>
</feature>
<sequence length="631" mass="70263">MAPSRAPTSAPVTSASCHHCPASALSPPLSPQQRFQAHVRTLNDSTLPSRNAPTSPKRSSELQHVSSLRVSYRESPSPKNPLRSSPTWRDTDLTLKTFDSAKDEPYFVTEEREAWSRPYTPKTTTPLTDDVLFLQPHEGDSRMLQPSKQLREPRPFAPLSHPVDVNERPKTSRGPTQEQSSFPIENADANPNKEDDLPARASKFAEGSMNTRSAGVSSTWHEHISLTSCSGTESDDDPNSRASPQRSFIDVDEFKPEAAIAPTLKQRLFNFGAKARAKENTTRVEGERISKKKNGLRKSISLWNLHGDKKKTADWSDSPEKKPSASSHNTDLDLLNDRKRRAEEAYAQQFGMKRRKSNVGLAATTGDEISEETVATARVRSKSKPPPNSRKFPSQTSSKTVAADSEWTDGPIDLDHQKRPTRRELEKENQQLRALLRQKQEEVRLRANTPQPTSSSHTQHPQTPGTAREDDASPPKRSAKKQSRKQSGAEVPPVPPFPERAALKTLSNTTNQPQVRSKGDGNLVAISTSDVNGQPKHDPRKQSRRSSIVRGESFPRHFSVILEEDEENGAGQTREANQCTTNDIFGPKSVSEMKPGNGDADIGKMEVNDHVARMQMQSIQKENWEWPDDVF</sequence>
<feature type="compositionally biased region" description="Polar residues" evidence="1">
    <location>
        <begin position="42"/>
        <end position="69"/>
    </location>
</feature>
<feature type="region of interest" description="Disordered" evidence="1">
    <location>
        <begin position="109"/>
        <end position="256"/>
    </location>
</feature>
<dbReference type="AlphaFoldDB" id="W9X2H3"/>
<proteinExistence type="predicted"/>
<feature type="compositionally biased region" description="Basic and acidic residues" evidence="1">
    <location>
        <begin position="306"/>
        <end position="323"/>
    </location>
</feature>
<dbReference type="HOGENOM" id="CLU_444829_0_0_1"/>
<feature type="compositionally biased region" description="Basic and acidic residues" evidence="1">
    <location>
        <begin position="335"/>
        <end position="344"/>
    </location>
</feature>
<dbReference type="GeneID" id="19186111"/>
<dbReference type="Proteomes" id="UP000019471">
    <property type="component" value="Unassembled WGS sequence"/>
</dbReference>
<dbReference type="eggNOG" id="ENOG502R9K6">
    <property type="taxonomic scope" value="Eukaryota"/>
</dbReference>
<feature type="compositionally biased region" description="Basic and acidic residues" evidence="1">
    <location>
        <begin position="276"/>
        <end position="289"/>
    </location>
</feature>
<reference evidence="2 3" key="1">
    <citation type="submission" date="2013-03" db="EMBL/GenBank/DDBJ databases">
        <title>The Genome Sequence of Cladophialophora psammophila CBS 110553.</title>
        <authorList>
            <consortium name="The Broad Institute Genomics Platform"/>
            <person name="Cuomo C."/>
            <person name="de Hoog S."/>
            <person name="Gorbushina A."/>
            <person name="Walker B."/>
            <person name="Young S.K."/>
            <person name="Zeng Q."/>
            <person name="Gargeya S."/>
            <person name="Fitzgerald M."/>
            <person name="Haas B."/>
            <person name="Abouelleil A."/>
            <person name="Allen A.W."/>
            <person name="Alvarado L."/>
            <person name="Arachchi H.M."/>
            <person name="Berlin A.M."/>
            <person name="Chapman S.B."/>
            <person name="Gainer-Dewar J."/>
            <person name="Goldberg J."/>
            <person name="Griggs A."/>
            <person name="Gujja S."/>
            <person name="Hansen M."/>
            <person name="Howarth C."/>
            <person name="Imamovic A."/>
            <person name="Ireland A."/>
            <person name="Larimer J."/>
            <person name="McCowan C."/>
            <person name="Murphy C."/>
            <person name="Pearson M."/>
            <person name="Poon T.W."/>
            <person name="Priest M."/>
            <person name="Roberts A."/>
            <person name="Saif S."/>
            <person name="Shea T."/>
            <person name="Sisk P."/>
            <person name="Sykes S."/>
            <person name="Wortman J."/>
            <person name="Nusbaum C."/>
            <person name="Birren B."/>
        </authorList>
    </citation>
    <scope>NUCLEOTIDE SEQUENCE [LARGE SCALE GENOMIC DNA]</scope>
    <source>
        <strain evidence="2 3">CBS 110553</strain>
    </source>
</reference>
<accession>W9X2H3</accession>
<protein>
    <submittedName>
        <fullName evidence="2">Uncharacterized protein</fullName>
    </submittedName>
</protein>
<feature type="region of interest" description="Disordered" evidence="1">
    <location>
        <begin position="273"/>
        <end position="603"/>
    </location>
</feature>
<gene>
    <name evidence="2" type="ORF">A1O5_01376</name>
</gene>
<evidence type="ECO:0000313" key="3">
    <source>
        <dbReference type="Proteomes" id="UP000019471"/>
    </source>
</evidence>
<feature type="compositionally biased region" description="Polar residues" evidence="1">
    <location>
        <begin position="1"/>
        <end position="16"/>
    </location>
</feature>
<feature type="compositionally biased region" description="Basic and acidic residues" evidence="1">
    <location>
        <begin position="413"/>
        <end position="430"/>
    </location>
</feature>
<evidence type="ECO:0000256" key="1">
    <source>
        <dbReference type="SAM" id="MobiDB-lite"/>
    </source>
</evidence>
<dbReference type="EMBL" id="AMGX01000002">
    <property type="protein sequence ID" value="EXJ74682.1"/>
    <property type="molecule type" value="Genomic_DNA"/>
</dbReference>
<feature type="compositionally biased region" description="Polar residues" evidence="1">
    <location>
        <begin position="391"/>
        <end position="400"/>
    </location>
</feature>
<dbReference type="PROSITE" id="PS51257">
    <property type="entry name" value="PROKAR_LIPOPROTEIN"/>
    <property type="match status" value="1"/>
</dbReference>
<feature type="compositionally biased region" description="Polar residues" evidence="1">
    <location>
        <begin position="208"/>
        <end position="232"/>
    </location>
</feature>
<name>W9X2H3_9EURO</name>
<comment type="caution">
    <text evidence="2">The sequence shown here is derived from an EMBL/GenBank/DDBJ whole genome shotgun (WGS) entry which is preliminary data.</text>
</comment>
<evidence type="ECO:0000313" key="2">
    <source>
        <dbReference type="EMBL" id="EXJ74682.1"/>
    </source>
</evidence>
<feature type="compositionally biased region" description="Polar residues" evidence="1">
    <location>
        <begin position="448"/>
        <end position="465"/>
    </location>
</feature>
<organism evidence="2 3">
    <name type="scientific">Cladophialophora psammophila CBS 110553</name>
    <dbReference type="NCBI Taxonomy" id="1182543"/>
    <lineage>
        <taxon>Eukaryota</taxon>
        <taxon>Fungi</taxon>
        <taxon>Dikarya</taxon>
        <taxon>Ascomycota</taxon>
        <taxon>Pezizomycotina</taxon>
        <taxon>Eurotiomycetes</taxon>
        <taxon>Chaetothyriomycetidae</taxon>
        <taxon>Chaetothyriales</taxon>
        <taxon>Herpotrichiellaceae</taxon>
        <taxon>Cladophialophora</taxon>
    </lineage>
</organism>
<dbReference type="RefSeq" id="XP_007740184.1">
    <property type="nucleotide sequence ID" value="XM_007741994.1"/>
</dbReference>